<feature type="transmembrane region" description="Helical" evidence="1">
    <location>
        <begin position="115"/>
        <end position="134"/>
    </location>
</feature>
<protein>
    <submittedName>
        <fullName evidence="2">Uncharacterized protein</fullName>
    </submittedName>
</protein>
<dbReference type="Proteomes" id="UP000031202">
    <property type="component" value="Unassembled WGS sequence"/>
</dbReference>
<evidence type="ECO:0000313" key="3">
    <source>
        <dbReference type="Proteomes" id="UP000031202"/>
    </source>
</evidence>
<evidence type="ECO:0000256" key="1">
    <source>
        <dbReference type="SAM" id="Phobius"/>
    </source>
</evidence>
<accession>A0A0B4C8A9</accession>
<dbReference type="EMBL" id="JWSZ01000012">
    <property type="protein sequence ID" value="KIC57269.1"/>
    <property type="molecule type" value="Genomic_DNA"/>
</dbReference>
<comment type="caution">
    <text evidence="2">The sequence shown here is derived from an EMBL/GenBank/DDBJ whole genome shotgun (WGS) entry which is preliminary data.</text>
</comment>
<feature type="transmembrane region" description="Helical" evidence="1">
    <location>
        <begin position="85"/>
        <end position="109"/>
    </location>
</feature>
<gene>
    <name evidence="2" type="ORF">RM52_09525</name>
</gene>
<dbReference type="RefSeq" id="WP_039415931.1">
    <property type="nucleotide sequence ID" value="NZ_JWSZ01000012.1"/>
</dbReference>
<keyword evidence="1" id="KW-1133">Transmembrane helix</keyword>
<proteinExistence type="predicted"/>
<keyword evidence="1" id="KW-0812">Transmembrane</keyword>
<feature type="transmembrane region" description="Helical" evidence="1">
    <location>
        <begin position="31"/>
        <end position="54"/>
    </location>
</feature>
<organism evidence="2 3">
    <name type="scientific">Microbacterium hominis</name>
    <dbReference type="NCBI Taxonomy" id="162426"/>
    <lineage>
        <taxon>Bacteria</taxon>
        <taxon>Bacillati</taxon>
        <taxon>Actinomycetota</taxon>
        <taxon>Actinomycetes</taxon>
        <taxon>Micrococcales</taxon>
        <taxon>Microbacteriaceae</taxon>
        <taxon>Microbacterium</taxon>
    </lineage>
</organism>
<reference evidence="2 3" key="1">
    <citation type="submission" date="2014-12" db="EMBL/GenBank/DDBJ databases">
        <title>Genome sequencing of Microbacterium hominis TPW29.</title>
        <authorList>
            <person name="Tan P.W."/>
            <person name="Chan K.-G."/>
        </authorList>
    </citation>
    <scope>NUCLEOTIDE SEQUENCE [LARGE SCALE GENOMIC DNA]</scope>
    <source>
        <strain evidence="2 3">TPW29</strain>
    </source>
</reference>
<dbReference type="AlphaFoldDB" id="A0A0B4C8A9"/>
<sequence>MSRPRSWSRCNAGAQAAFVAVAPRLPLDAGAIALAVASGLVMLVATAALWTLALRAVSARAVLLLAAGSPPAAATAMRRHPWRTAAGLVVTAVAVILATIVAMLLGLLVTGALGAAAACVLIGVGAIALIGAWARWARTGTSVGAAQP</sequence>
<keyword evidence="1" id="KW-0472">Membrane</keyword>
<name>A0A0B4C8A9_9MICO</name>
<evidence type="ECO:0000313" key="2">
    <source>
        <dbReference type="EMBL" id="KIC57269.1"/>
    </source>
</evidence>